<organism evidence="6 7">
    <name type="scientific">Mycobacterium asiaticum</name>
    <dbReference type="NCBI Taxonomy" id="1790"/>
    <lineage>
        <taxon>Bacteria</taxon>
        <taxon>Bacillati</taxon>
        <taxon>Actinomycetota</taxon>
        <taxon>Actinomycetes</taxon>
        <taxon>Mycobacteriales</taxon>
        <taxon>Mycobacteriaceae</taxon>
        <taxon>Mycobacterium</taxon>
    </lineage>
</organism>
<keyword evidence="4" id="KW-0479">Metal-binding</keyword>
<dbReference type="CDD" id="cd00739">
    <property type="entry name" value="DHPS"/>
    <property type="match status" value="1"/>
</dbReference>
<dbReference type="GO" id="GO:0046872">
    <property type="term" value="F:metal ion binding"/>
    <property type="evidence" value="ECO:0007669"/>
    <property type="project" value="UniProtKB-KW"/>
</dbReference>
<evidence type="ECO:0000313" key="7">
    <source>
        <dbReference type="Proteomes" id="UP000093928"/>
    </source>
</evidence>
<accession>A0A1A3NZW9</accession>
<proteinExistence type="inferred from homology"/>
<sequence length="282" mass="29859">MASDRALIMAIINRTPDSFFDQGATFADGPARDAVHRAVAEGADVIDIGGVKAGPGETVDAETEIARLVPFVEWLRDAYPDQLISVDTWRSEVAKLACAAGADIINDTWGGVDPALAEVAAEFDAGLVCAHTGGALPRTRPFRVSYGTTTRGVVDDVIRQVTAAAERAVAVGVARDRVLIDPAHDFGKNTFHGLLLLRHLSDVVNTGWPVLMALSNKDVVGETLGVDVTERLEGTLAATALAAAAGARMFRVHQVAATRRTLEMVASIQGTRRPTRTVRGLA</sequence>
<comment type="cofactor">
    <cofactor evidence="4">
        <name>Mg(2+)</name>
        <dbReference type="ChEBI" id="CHEBI:18420"/>
    </cofactor>
</comment>
<comment type="pathway">
    <text evidence="4">Cofactor biosynthesis; tetrahydrofolate biosynthesis; 7,8-dihydrofolate from 2-amino-4-hydroxy-6-hydroxymethyl-7,8-dihydropteridine diphosphate and 4-aminobenzoate: step 1/2.</text>
</comment>
<name>A0A1A3NZW9_MYCAS</name>
<dbReference type="SUPFAM" id="SSF51717">
    <property type="entry name" value="Dihydropteroate synthetase-like"/>
    <property type="match status" value="1"/>
</dbReference>
<dbReference type="InterPro" id="IPR011005">
    <property type="entry name" value="Dihydropteroate_synth-like_sf"/>
</dbReference>
<dbReference type="FunFam" id="3.20.20.20:FF:000008">
    <property type="entry name" value="Dihydropteroate synthase"/>
    <property type="match status" value="1"/>
</dbReference>
<gene>
    <name evidence="6" type="ORF">A5634_00065</name>
</gene>
<dbReference type="PANTHER" id="PTHR20941">
    <property type="entry name" value="FOLATE SYNTHESIS PROTEINS"/>
    <property type="match status" value="1"/>
</dbReference>
<dbReference type="GO" id="GO:0046656">
    <property type="term" value="P:folic acid biosynthetic process"/>
    <property type="evidence" value="ECO:0007669"/>
    <property type="project" value="UniProtKB-KW"/>
</dbReference>
<dbReference type="Proteomes" id="UP000093928">
    <property type="component" value="Unassembled WGS sequence"/>
</dbReference>
<dbReference type="AlphaFoldDB" id="A0A1A3NZW9"/>
<keyword evidence="4" id="KW-0808">Transferase</keyword>
<reference evidence="6 7" key="1">
    <citation type="submission" date="2016-06" db="EMBL/GenBank/DDBJ databases">
        <authorList>
            <person name="Kjaerup R.B."/>
            <person name="Dalgaard T.S."/>
            <person name="Juul-Madsen H.R."/>
        </authorList>
    </citation>
    <scope>NUCLEOTIDE SEQUENCE [LARGE SCALE GENOMIC DNA]</scope>
    <source>
        <strain evidence="6 7">1165133.8</strain>
    </source>
</reference>
<dbReference type="Gene3D" id="3.20.20.20">
    <property type="entry name" value="Dihydropteroate synthase-like"/>
    <property type="match status" value="1"/>
</dbReference>
<evidence type="ECO:0000313" key="6">
    <source>
        <dbReference type="EMBL" id="OBK26564.1"/>
    </source>
</evidence>
<dbReference type="PROSITE" id="PS00792">
    <property type="entry name" value="DHPS_1"/>
    <property type="match status" value="1"/>
</dbReference>
<dbReference type="EMBL" id="LZLS01000112">
    <property type="protein sequence ID" value="OBK26564.1"/>
    <property type="molecule type" value="Genomic_DNA"/>
</dbReference>
<dbReference type="InterPro" id="IPR045031">
    <property type="entry name" value="DHP_synth-like"/>
</dbReference>
<evidence type="ECO:0000259" key="5">
    <source>
        <dbReference type="PROSITE" id="PS50972"/>
    </source>
</evidence>
<dbReference type="Pfam" id="PF00809">
    <property type="entry name" value="Pterin_bind"/>
    <property type="match status" value="1"/>
</dbReference>
<dbReference type="NCBIfam" id="TIGR01496">
    <property type="entry name" value="DHPS"/>
    <property type="match status" value="1"/>
</dbReference>
<keyword evidence="4" id="KW-0289">Folate biosynthesis</keyword>
<dbReference type="InterPro" id="IPR006390">
    <property type="entry name" value="DHP_synth_dom"/>
</dbReference>
<keyword evidence="4" id="KW-0460">Magnesium</keyword>
<comment type="similarity">
    <text evidence="1 4">Belongs to the DHPS family.</text>
</comment>
<comment type="function">
    <text evidence="4">Catalyzes the condensation of para-aminobenzoate (pABA) with 6-hydroxymethyl-7,8-dihydropterin diphosphate (DHPt-PP) to form 7,8-dihydropteroate (H2Pte), the immediate precursor of folate derivatives.</text>
</comment>
<comment type="function">
    <text evidence="3">Has very low affinity for the DHPS substrate 6-hydroxymethyl-7,8-dihydropterin-pyrophosphate, but can bind the inhibitor dapsone. Seems to lack dihydropteroate synthase activity, and does probably not function in folate metabolism.</text>
</comment>
<comment type="caution">
    <text evidence="6">The sequence shown here is derived from an EMBL/GenBank/DDBJ whole genome shotgun (WGS) entry which is preliminary data.</text>
</comment>
<dbReference type="GO" id="GO:0004156">
    <property type="term" value="F:dihydropteroate synthase activity"/>
    <property type="evidence" value="ECO:0007669"/>
    <property type="project" value="UniProtKB-EC"/>
</dbReference>
<protein>
    <recommendedName>
        <fullName evidence="4">Dihydropteroate synthase</fullName>
        <shortName evidence="4">DHPS</shortName>
        <ecNumber evidence="4">2.5.1.15</ecNumber>
    </recommendedName>
    <alternativeName>
        <fullName evidence="4">Dihydropteroate pyrophosphorylase</fullName>
    </alternativeName>
</protein>
<dbReference type="UniPathway" id="UPA00077">
    <property type="reaction ID" value="UER00156"/>
</dbReference>
<dbReference type="PANTHER" id="PTHR20941:SF8">
    <property type="entry name" value="INACTIVE DIHYDROPTEROATE SYNTHASE 2"/>
    <property type="match status" value="1"/>
</dbReference>
<evidence type="ECO:0000256" key="4">
    <source>
        <dbReference type="RuleBase" id="RU361205"/>
    </source>
</evidence>
<dbReference type="GO" id="GO:0005829">
    <property type="term" value="C:cytosol"/>
    <property type="evidence" value="ECO:0007669"/>
    <property type="project" value="TreeGrafter"/>
</dbReference>
<evidence type="ECO:0000256" key="3">
    <source>
        <dbReference type="ARBA" id="ARBA00058850"/>
    </source>
</evidence>
<dbReference type="EC" id="2.5.1.15" evidence="4"/>
<evidence type="ECO:0000256" key="2">
    <source>
        <dbReference type="ARBA" id="ARBA00011738"/>
    </source>
</evidence>
<dbReference type="PROSITE" id="PS50972">
    <property type="entry name" value="PTERIN_BINDING"/>
    <property type="match status" value="1"/>
</dbReference>
<dbReference type="PROSITE" id="PS00793">
    <property type="entry name" value="DHPS_2"/>
    <property type="match status" value="1"/>
</dbReference>
<dbReference type="InterPro" id="IPR000489">
    <property type="entry name" value="Pterin-binding_dom"/>
</dbReference>
<evidence type="ECO:0000256" key="1">
    <source>
        <dbReference type="ARBA" id="ARBA00009503"/>
    </source>
</evidence>
<dbReference type="GO" id="GO:0046654">
    <property type="term" value="P:tetrahydrofolate biosynthetic process"/>
    <property type="evidence" value="ECO:0007669"/>
    <property type="project" value="UniProtKB-UniPathway"/>
</dbReference>
<comment type="subunit">
    <text evidence="2">Homodimer.</text>
</comment>
<feature type="domain" description="Pterin-binding" evidence="5">
    <location>
        <begin position="6"/>
        <end position="263"/>
    </location>
</feature>